<organism evidence="14 15">
    <name type="scientific">Paenibacillus hodogayensis</name>
    <dbReference type="NCBI Taxonomy" id="279208"/>
    <lineage>
        <taxon>Bacteria</taxon>
        <taxon>Bacillati</taxon>
        <taxon>Bacillota</taxon>
        <taxon>Bacilli</taxon>
        <taxon>Bacillales</taxon>
        <taxon>Paenibacillaceae</taxon>
        <taxon>Paenibacillus</taxon>
    </lineage>
</organism>
<dbReference type="PIRSF" id="PIRSF001365">
    <property type="entry name" value="DHDPS"/>
    <property type="match status" value="1"/>
</dbReference>
<dbReference type="SMART" id="SM01130">
    <property type="entry name" value="DHDPS"/>
    <property type="match status" value="1"/>
</dbReference>
<evidence type="ECO:0000256" key="13">
    <source>
        <dbReference type="PIRNR" id="PIRNR001365"/>
    </source>
</evidence>
<evidence type="ECO:0000256" key="11">
    <source>
        <dbReference type="ARBA" id="ARBA00047836"/>
    </source>
</evidence>
<dbReference type="EMBL" id="JBHMAG010000016">
    <property type="protein sequence ID" value="MFB9754701.1"/>
    <property type="molecule type" value="Genomic_DNA"/>
</dbReference>
<keyword evidence="5 12" id="KW-0963">Cytoplasm</keyword>
<comment type="function">
    <text evidence="1 12">Catalyzes the condensation of (S)-aspartate-beta-semialdehyde [(S)-ASA] and pyruvate to 4-hydroxy-tetrahydrodipicolinate (HTPA).</text>
</comment>
<dbReference type="InterPro" id="IPR020625">
    <property type="entry name" value="Schiff_base-form_aldolases_AS"/>
</dbReference>
<reference evidence="14 15" key="1">
    <citation type="submission" date="2024-09" db="EMBL/GenBank/DDBJ databases">
        <authorList>
            <person name="Sun Q."/>
            <person name="Mori K."/>
        </authorList>
    </citation>
    <scope>NUCLEOTIDE SEQUENCE [LARGE SCALE GENOMIC DNA]</scope>
    <source>
        <strain evidence="14 15">JCM 12520</strain>
    </source>
</reference>
<dbReference type="PRINTS" id="PR00146">
    <property type="entry name" value="DHPICSNTHASE"/>
</dbReference>
<accession>A0ABV5W389</accession>
<dbReference type="CDD" id="cd00950">
    <property type="entry name" value="DHDPS"/>
    <property type="match status" value="1"/>
</dbReference>
<evidence type="ECO:0000256" key="7">
    <source>
        <dbReference type="ARBA" id="ARBA00022915"/>
    </source>
</evidence>
<dbReference type="InterPro" id="IPR013785">
    <property type="entry name" value="Aldolase_TIM"/>
</dbReference>
<evidence type="ECO:0000256" key="9">
    <source>
        <dbReference type="ARBA" id="ARBA00023239"/>
    </source>
</evidence>
<feature type="binding site" evidence="12">
    <location>
        <position position="47"/>
    </location>
    <ligand>
        <name>pyruvate</name>
        <dbReference type="ChEBI" id="CHEBI:15361"/>
    </ligand>
</feature>
<sequence length="293" mass="31932">MDFGRVITAMVTPFDSQLQVDWAQTRKLIDFLIEEQQADSLVVCGTTGESPTLTDEEKIGLFKLAVEQARGRCRIIAGTGSYDTAHTIHLTKEAEAAGVDGVLLVAPYYNRPSQEGIYEHFKAAAQATKLPVMLYNIPSRTGINVSAATTLKLAQLPNVVASKEAHGDFDLLSELTAHAPDGFKVYSGDDILTLPMLSVGAYGIVSVAGHVIGKEMKQMVNSFVNGDVQQAIQWHAKLRPVFHGLFNCPHRVPNPVPVKYALGLHGLPVGGVRLPLLQATEEEGRFIEELFRK</sequence>
<feature type="active site" description="Proton donor/acceptor" evidence="12">
    <location>
        <position position="135"/>
    </location>
</feature>
<keyword evidence="10 12" id="KW-0704">Schiff base</keyword>
<keyword evidence="9 12" id="KW-0456">Lyase</keyword>
<evidence type="ECO:0000256" key="8">
    <source>
        <dbReference type="ARBA" id="ARBA00023154"/>
    </source>
</evidence>
<dbReference type="Proteomes" id="UP001589619">
    <property type="component" value="Unassembled WGS sequence"/>
</dbReference>
<name>A0ABV5W389_9BACL</name>
<keyword evidence="7 12" id="KW-0220">Diaminopimelate biosynthesis</keyword>
<comment type="subcellular location">
    <subcellularLocation>
        <location evidence="12">Cytoplasm</location>
    </subcellularLocation>
</comment>
<dbReference type="InterPro" id="IPR005263">
    <property type="entry name" value="DapA"/>
</dbReference>
<evidence type="ECO:0000256" key="2">
    <source>
        <dbReference type="ARBA" id="ARBA00005120"/>
    </source>
</evidence>
<evidence type="ECO:0000256" key="1">
    <source>
        <dbReference type="ARBA" id="ARBA00003294"/>
    </source>
</evidence>
<keyword evidence="6 12" id="KW-0028">Amino-acid biosynthesis</keyword>
<comment type="similarity">
    <text evidence="3 12 13">Belongs to the DapA family.</text>
</comment>
<evidence type="ECO:0000256" key="3">
    <source>
        <dbReference type="ARBA" id="ARBA00007592"/>
    </source>
</evidence>
<dbReference type="Gene3D" id="3.20.20.70">
    <property type="entry name" value="Aldolase class I"/>
    <property type="match status" value="1"/>
</dbReference>
<dbReference type="SUPFAM" id="SSF51569">
    <property type="entry name" value="Aldolase"/>
    <property type="match status" value="1"/>
</dbReference>
<feature type="binding site" evidence="12">
    <location>
        <position position="205"/>
    </location>
    <ligand>
        <name>pyruvate</name>
        <dbReference type="ChEBI" id="CHEBI:15361"/>
    </ligand>
</feature>
<dbReference type="PANTHER" id="PTHR12128">
    <property type="entry name" value="DIHYDRODIPICOLINATE SYNTHASE"/>
    <property type="match status" value="1"/>
</dbReference>
<evidence type="ECO:0000256" key="4">
    <source>
        <dbReference type="ARBA" id="ARBA00012086"/>
    </source>
</evidence>
<dbReference type="InterPro" id="IPR002220">
    <property type="entry name" value="DapA-like"/>
</dbReference>
<comment type="pathway">
    <text evidence="2 12">Amino-acid biosynthesis; L-lysine biosynthesis via DAP pathway; (S)-tetrahydrodipicolinate from L-aspartate: step 3/4.</text>
</comment>
<feature type="active site" description="Schiff-base intermediate with substrate" evidence="12">
    <location>
        <position position="163"/>
    </location>
</feature>
<dbReference type="GO" id="GO:0008840">
    <property type="term" value="F:4-hydroxy-tetrahydrodipicolinate synthase activity"/>
    <property type="evidence" value="ECO:0007669"/>
    <property type="project" value="UniProtKB-EC"/>
</dbReference>
<dbReference type="NCBIfam" id="TIGR00674">
    <property type="entry name" value="dapA"/>
    <property type="match status" value="1"/>
</dbReference>
<gene>
    <name evidence="12 14" type="primary">dapA</name>
    <name evidence="14" type="ORF">ACFFNY_24285</name>
</gene>
<dbReference type="PROSITE" id="PS00665">
    <property type="entry name" value="DHDPS_1"/>
    <property type="match status" value="1"/>
</dbReference>
<comment type="caution">
    <text evidence="14">The sequence shown here is derived from an EMBL/GenBank/DDBJ whole genome shotgun (WGS) entry which is preliminary data.</text>
</comment>
<keyword evidence="15" id="KW-1185">Reference proteome</keyword>
<evidence type="ECO:0000256" key="6">
    <source>
        <dbReference type="ARBA" id="ARBA00022605"/>
    </source>
</evidence>
<dbReference type="PANTHER" id="PTHR12128:SF66">
    <property type="entry name" value="4-HYDROXY-2-OXOGLUTARATE ALDOLASE, MITOCHONDRIAL"/>
    <property type="match status" value="1"/>
</dbReference>
<dbReference type="EC" id="4.3.3.7" evidence="4 12"/>
<evidence type="ECO:0000313" key="15">
    <source>
        <dbReference type="Proteomes" id="UP001589619"/>
    </source>
</evidence>
<dbReference type="PROSITE" id="PS00666">
    <property type="entry name" value="DHDPS_2"/>
    <property type="match status" value="1"/>
</dbReference>
<comment type="subunit">
    <text evidence="12">Homotetramer; dimer of dimers.</text>
</comment>
<dbReference type="RefSeq" id="WP_344909410.1">
    <property type="nucleotide sequence ID" value="NZ_BAAAYO010000008.1"/>
</dbReference>
<evidence type="ECO:0000256" key="10">
    <source>
        <dbReference type="ARBA" id="ARBA00023270"/>
    </source>
</evidence>
<comment type="catalytic activity">
    <reaction evidence="11 12">
        <text>L-aspartate 4-semialdehyde + pyruvate = (2S,4S)-4-hydroxy-2,3,4,5-tetrahydrodipicolinate + H2O + H(+)</text>
        <dbReference type="Rhea" id="RHEA:34171"/>
        <dbReference type="ChEBI" id="CHEBI:15361"/>
        <dbReference type="ChEBI" id="CHEBI:15377"/>
        <dbReference type="ChEBI" id="CHEBI:15378"/>
        <dbReference type="ChEBI" id="CHEBI:67139"/>
        <dbReference type="ChEBI" id="CHEBI:537519"/>
        <dbReference type="EC" id="4.3.3.7"/>
    </reaction>
</comment>
<protein>
    <recommendedName>
        <fullName evidence="4 12">4-hydroxy-tetrahydrodipicolinate synthase</fullName>
        <shortName evidence="12">HTPA synthase</shortName>
        <ecNumber evidence="4 12">4.3.3.7</ecNumber>
    </recommendedName>
</protein>
<feature type="site" description="Part of a proton relay during catalysis" evidence="12">
    <location>
        <position position="109"/>
    </location>
</feature>
<evidence type="ECO:0000256" key="5">
    <source>
        <dbReference type="ARBA" id="ARBA00022490"/>
    </source>
</evidence>
<dbReference type="HAMAP" id="MF_00418">
    <property type="entry name" value="DapA"/>
    <property type="match status" value="1"/>
</dbReference>
<evidence type="ECO:0000256" key="12">
    <source>
        <dbReference type="HAMAP-Rule" id="MF_00418"/>
    </source>
</evidence>
<evidence type="ECO:0000313" key="14">
    <source>
        <dbReference type="EMBL" id="MFB9754701.1"/>
    </source>
</evidence>
<comment type="caution">
    <text evidence="12">Was originally thought to be a dihydrodipicolinate synthase (DHDPS), catalyzing the condensation of (S)-aspartate-beta-semialdehyde [(S)-ASA] and pyruvate to dihydrodipicolinate (DHDP). However, it was shown in E.coli that the product of the enzymatic reaction is not dihydrodipicolinate but in fact (4S)-4-hydroxy-2,3,4,5-tetrahydro-(2S)-dipicolinic acid (HTPA), and that the consecutive dehydration reaction leading to DHDP is not spontaneous but catalyzed by DapB.</text>
</comment>
<keyword evidence="8 12" id="KW-0457">Lysine biosynthesis</keyword>
<feature type="site" description="Part of a proton relay during catalysis" evidence="12">
    <location>
        <position position="46"/>
    </location>
</feature>
<dbReference type="Pfam" id="PF00701">
    <property type="entry name" value="DHDPS"/>
    <property type="match status" value="1"/>
</dbReference>
<dbReference type="InterPro" id="IPR020624">
    <property type="entry name" value="Schiff_base-form_aldolases_CS"/>
</dbReference>
<proteinExistence type="inferred from homology"/>